<reference evidence="2" key="1">
    <citation type="submission" date="2019-08" db="EMBL/GenBank/DDBJ databases">
        <authorList>
            <person name="Kucharzyk K."/>
            <person name="Murdoch R.W."/>
            <person name="Higgins S."/>
            <person name="Loffler F."/>
        </authorList>
    </citation>
    <scope>NUCLEOTIDE SEQUENCE</scope>
</reference>
<name>A0A644TYT4_9ZZZZ</name>
<dbReference type="SUPFAM" id="SSF53850">
    <property type="entry name" value="Periplasmic binding protein-like II"/>
    <property type="match status" value="1"/>
</dbReference>
<dbReference type="InterPro" id="IPR036388">
    <property type="entry name" value="WH-like_DNA-bd_sf"/>
</dbReference>
<organism evidence="2">
    <name type="scientific">bioreactor metagenome</name>
    <dbReference type="NCBI Taxonomy" id="1076179"/>
    <lineage>
        <taxon>unclassified sequences</taxon>
        <taxon>metagenomes</taxon>
        <taxon>ecological metagenomes</taxon>
    </lineage>
</organism>
<evidence type="ECO:0000313" key="2">
    <source>
        <dbReference type="EMBL" id="MPL72060.1"/>
    </source>
</evidence>
<protein>
    <recommendedName>
        <fullName evidence="3">HTH lysR-type domain-containing protein</fullName>
    </recommendedName>
</protein>
<proteinExistence type="predicted"/>
<dbReference type="InterPro" id="IPR036390">
    <property type="entry name" value="WH_DNA-bd_sf"/>
</dbReference>
<dbReference type="SUPFAM" id="SSF46785">
    <property type="entry name" value="Winged helix' DNA-binding domain"/>
    <property type="match status" value="1"/>
</dbReference>
<evidence type="ECO:0008006" key="3">
    <source>
        <dbReference type="Google" id="ProtNLM"/>
    </source>
</evidence>
<dbReference type="EMBL" id="VSSQ01000063">
    <property type="protein sequence ID" value="MPL72060.1"/>
    <property type="molecule type" value="Genomic_DNA"/>
</dbReference>
<sequence>MKYKIEPKIEIEINGEAYSHKLFESLKLLNEMNSQRAVAKELQISHSVLNRRIKNAEDRLGFKIVKISGSRTYLTKKSKNLVNIYEKYNSRVSENEKITIAGGHIVTNFLDSISTEIPFEADIYSSDDITAYKLAEKGFIDILALDDPQIAFEKDLDFTVIGYDSLVLVSNDQNEYMKIKKMKDMENLNFVSIEGNAQRLAWNTFDKNKIPYKIIKIVKSEFDAFKIVQNSNKLYTFLNASYFKGNKVLEKETKHAISLIAINPEKKEVQEFIEYFSNEGQELISQEGFVPIRPWKTKKRKIKLSI</sequence>
<evidence type="ECO:0000313" key="1">
    <source>
        <dbReference type="EMBL" id="MPL58302.1"/>
    </source>
</evidence>
<dbReference type="AlphaFoldDB" id="A0A644TYT4"/>
<comment type="caution">
    <text evidence="2">The sequence shown here is derived from an EMBL/GenBank/DDBJ whole genome shotgun (WGS) entry which is preliminary data.</text>
</comment>
<accession>A0A644TYT4</accession>
<gene>
    <name evidence="1" type="ORF">SDC9_03833</name>
    <name evidence="2" type="ORF">SDC9_17840</name>
</gene>
<dbReference type="Gene3D" id="1.10.10.10">
    <property type="entry name" value="Winged helix-like DNA-binding domain superfamily/Winged helix DNA-binding domain"/>
    <property type="match status" value="1"/>
</dbReference>
<dbReference type="EMBL" id="VSSQ01000006">
    <property type="protein sequence ID" value="MPL58302.1"/>
    <property type="molecule type" value="Genomic_DNA"/>
</dbReference>